<comment type="caution">
    <text evidence="2">The sequence shown here is derived from an EMBL/GenBank/DDBJ whole genome shotgun (WGS) entry which is preliminary data.</text>
</comment>
<reference evidence="2 3" key="1">
    <citation type="submission" date="2023-07" db="EMBL/GenBank/DDBJ databases">
        <title>Genomic Encyclopedia of Type Strains, Phase IV (KMG-IV): sequencing the most valuable type-strain genomes for metagenomic binning, comparative biology and taxonomic classification.</title>
        <authorList>
            <person name="Goeker M."/>
        </authorList>
    </citation>
    <scope>NUCLEOTIDE SEQUENCE [LARGE SCALE GENOMIC DNA]</scope>
    <source>
        <strain evidence="2 3">DSM 45903</strain>
    </source>
</reference>
<dbReference type="Proteomes" id="UP001185012">
    <property type="component" value="Unassembled WGS sequence"/>
</dbReference>
<gene>
    <name evidence="2" type="ORF">JOE21_001378</name>
</gene>
<proteinExistence type="predicted"/>
<sequence>MENWRQWLEIYWLEVLSGLLVTQLLVLIWCVVATIRLGRHKQTLKKLIEPVQDQTLKKILASKSVDEEELLGYLYHLDESTRRLKGKVGLVRYNAIGERASDMSFSMAFLDERSDGVVISSLFSHHGQSYIYAKPVENGSSTYRLSKEEEQAIQQAMESSVEMRETAK</sequence>
<dbReference type="InterPro" id="IPR027981">
    <property type="entry name" value="DUF4446"/>
</dbReference>
<keyword evidence="1" id="KW-0812">Transmembrane</keyword>
<keyword evidence="1" id="KW-1133">Transmembrane helix</keyword>
<name>A0ABU1IKS3_9BACL</name>
<feature type="transmembrane region" description="Helical" evidence="1">
    <location>
        <begin position="12"/>
        <end position="37"/>
    </location>
</feature>
<keyword evidence="3" id="KW-1185">Reference proteome</keyword>
<dbReference type="RefSeq" id="WP_309863998.1">
    <property type="nucleotide sequence ID" value="NZ_JAVDQG010000003.1"/>
</dbReference>
<dbReference type="EMBL" id="JAVDQG010000003">
    <property type="protein sequence ID" value="MDR6225380.1"/>
    <property type="molecule type" value="Genomic_DNA"/>
</dbReference>
<evidence type="ECO:0000256" key="1">
    <source>
        <dbReference type="SAM" id="Phobius"/>
    </source>
</evidence>
<evidence type="ECO:0008006" key="4">
    <source>
        <dbReference type="Google" id="ProtNLM"/>
    </source>
</evidence>
<protein>
    <recommendedName>
        <fullName evidence="4">DUF4446 family protein</fullName>
    </recommendedName>
</protein>
<keyword evidence="1" id="KW-0472">Membrane</keyword>
<dbReference type="Pfam" id="PF14584">
    <property type="entry name" value="DUF4446"/>
    <property type="match status" value="1"/>
</dbReference>
<accession>A0ABU1IKS3</accession>
<evidence type="ECO:0000313" key="3">
    <source>
        <dbReference type="Proteomes" id="UP001185012"/>
    </source>
</evidence>
<evidence type="ECO:0000313" key="2">
    <source>
        <dbReference type="EMBL" id="MDR6225380.1"/>
    </source>
</evidence>
<organism evidence="2 3">
    <name type="scientific">Desmospora profundinema</name>
    <dbReference type="NCBI Taxonomy" id="1571184"/>
    <lineage>
        <taxon>Bacteria</taxon>
        <taxon>Bacillati</taxon>
        <taxon>Bacillota</taxon>
        <taxon>Bacilli</taxon>
        <taxon>Bacillales</taxon>
        <taxon>Thermoactinomycetaceae</taxon>
        <taxon>Desmospora</taxon>
    </lineage>
</organism>